<evidence type="ECO:0000313" key="1">
    <source>
        <dbReference type="EMBL" id="KKM64619.1"/>
    </source>
</evidence>
<proteinExistence type="predicted"/>
<accession>A0A0F9J4E7</accession>
<dbReference type="EMBL" id="LAZR01010866">
    <property type="protein sequence ID" value="KKM64619.1"/>
    <property type="molecule type" value="Genomic_DNA"/>
</dbReference>
<organism evidence="1">
    <name type="scientific">marine sediment metagenome</name>
    <dbReference type="NCBI Taxonomy" id="412755"/>
    <lineage>
        <taxon>unclassified sequences</taxon>
        <taxon>metagenomes</taxon>
        <taxon>ecological metagenomes</taxon>
    </lineage>
</organism>
<dbReference type="AlphaFoldDB" id="A0A0F9J4E7"/>
<comment type="caution">
    <text evidence="1">The sequence shown here is derived from an EMBL/GenBank/DDBJ whole genome shotgun (WGS) entry which is preliminary data.</text>
</comment>
<protein>
    <submittedName>
        <fullName evidence="1">Uncharacterized protein</fullName>
    </submittedName>
</protein>
<reference evidence="1" key="1">
    <citation type="journal article" date="2015" name="Nature">
        <title>Complex archaea that bridge the gap between prokaryotes and eukaryotes.</title>
        <authorList>
            <person name="Spang A."/>
            <person name="Saw J.H."/>
            <person name="Jorgensen S.L."/>
            <person name="Zaremba-Niedzwiedzka K."/>
            <person name="Martijn J."/>
            <person name="Lind A.E."/>
            <person name="van Eijk R."/>
            <person name="Schleper C."/>
            <person name="Guy L."/>
            <person name="Ettema T.J."/>
        </authorList>
    </citation>
    <scope>NUCLEOTIDE SEQUENCE</scope>
</reference>
<name>A0A0F9J4E7_9ZZZZ</name>
<sequence length="79" mass="9045">MEEQYISRIRRLIEEQYEESPTGCGGSFGELLCYELHRGGLTFTRLAEKWGVNITTIGDLIADHCRRMEKDPNVCHIAS</sequence>
<gene>
    <name evidence="1" type="ORF">LCGC14_1499560</name>
</gene>